<dbReference type="AlphaFoldDB" id="A0ABD5VFF3"/>
<evidence type="ECO:0000313" key="5">
    <source>
        <dbReference type="Proteomes" id="UP001596395"/>
    </source>
</evidence>
<dbReference type="Proteomes" id="UP001596395">
    <property type="component" value="Unassembled WGS sequence"/>
</dbReference>
<dbReference type="Gene3D" id="1.20.58.480">
    <property type="match status" value="1"/>
</dbReference>
<dbReference type="RefSeq" id="WP_336348923.1">
    <property type="nucleotide sequence ID" value="NZ_JAZAQL010000001.1"/>
</dbReference>
<gene>
    <name evidence="4" type="ORF">ACFQGB_03490</name>
</gene>
<dbReference type="GO" id="GO:0016491">
    <property type="term" value="F:oxidoreductase activity"/>
    <property type="evidence" value="ECO:0007669"/>
    <property type="project" value="UniProtKB-ARBA"/>
</dbReference>
<dbReference type="GO" id="GO:0046872">
    <property type="term" value="F:metal ion binding"/>
    <property type="evidence" value="ECO:0007669"/>
    <property type="project" value="UniProtKB-KW"/>
</dbReference>
<feature type="region of interest" description="Disordered" evidence="3">
    <location>
        <begin position="1"/>
        <end position="33"/>
    </location>
</feature>
<evidence type="ECO:0000256" key="2">
    <source>
        <dbReference type="ARBA" id="ARBA00023004"/>
    </source>
</evidence>
<sequence>MDAETGSFPDPRAHGVSRARGFLPDDDPLVSFSDDPVPPGAADALDALDALADALPAHLEDGTLRDRTRALDPIDPAIVDDLTQRQVVRLRQVTGFLASAHVHVIDADPVDSIPPGLAVGLYEASDRLDQKPMLAYDTQGLHNWHLRDPSEGFAVDNVDAVVSFTDLDDERWFYAVHVAIEAAAGRALVAAGDAYQGVHDDDRALVEAACREIAESLGECTRIMQRMTEGNDPAVFATDYRPYFDGFDDVVYEGVDALDGPQSYRGGSGAQSSVLPALDGALDVDHAATSLLDHLRDMREYMPPEHRALVAGFEAATGLREYVADSDPALVDAYNDAIDALHDFRKIHLSQVVQYIVAATGDATGTGGTDFMQFLGTMRNETADTGL</sequence>
<dbReference type="InterPro" id="IPR000898">
    <property type="entry name" value="Indolamine_dOase"/>
</dbReference>
<evidence type="ECO:0000256" key="3">
    <source>
        <dbReference type="SAM" id="MobiDB-lite"/>
    </source>
</evidence>
<comment type="caution">
    <text evidence="4">The sequence shown here is derived from an EMBL/GenBank/DDBJ whole genome shotgun (WGS) entry which is preliminary data.</text>
</comment>
<evidence type="ECO:0000256" key="1">
    <source>
        <dbReference type="ARBA" id="ARBA00022723"/>
    </source>
</evidence>
<evidence type="ECO:0000313" key="4">
    <source>
        <dbReference type="EMBL" id="MFC6951917.1"/>
    </source>
</evidence>
<organism evidence="4 5">
    <name type="scientific">Halorubellus litoreus</name>
    <dbReference type="NCBI Taxonomy" id="755308"/>
    <lineage>
        <taxon>Archaea</taxon>
        <taxon>Methanobacteriati</taxon>
        <taxon>Methanobacteriota</taxon>
        <taxon>Stenosarchaea group</taxon>
        <taxon>Halobacteria</taxon>
        <taxon>Halobacteriales</taxon>
        <taxon>Halorubellaceae</taxon>
        <taxon>Halorubellus</taxon>
    </lineage>
</organism>
<keyword evidence="2" id="KW-0408">Iron</keyword>
<keyword evidence="1" id="KW-0479">Metal-binding</keyword>
<name>A0ABD5VFF3_9EURY</name>
<dbReference type="InterPro" id="IPR037217">
    <property type="entry name" value="Trp/Indoleamine_2_3_dOase-like"/>
</dbReference>
<dbReference type="EMBL" id="JBHSXN010000001">
    <property type="protein sequence ID" value="MFC6951917.1"/>
    <property type="molecule type" value="Genomic_DNA"/>
</dbReference>
<dbReference type="GO" id="GO:0170039">
    <property type="term" value="P:proteinogenic amino acid metabolic process"/>
    <property type="evidence" value="ECO:0007669"/>
    <property type="project" value="UniProtKB-ARBA"/>
</dbReference>
<accession>A0ABD5VFF3</accession>
<keyword evidence="5" id="KW-1185">Reference proteome</keyword>
<protein>
    <submittedName>
        <fullName evidence="4">Indoleamine 2,3-dioxygenase</fullName>
    </submittedName>
</protein>
<dbReference type="GO" id="GO:0170033">
    <property type="term" value="P:L-amino acid metabolic process"/>
    <property type="evidence" value="ECO:0007669"/>
    <property type="project" value="UniProtKB-ARBA"/>
</dbReference>
<dbReference type="SUPFAM" id="SSF140959">
    <property type="entry name" value="Indolic compounds 2,3-dioxygenase-like"/>
    <property type="match status" value="1"/>
</dbReference>
<proteinExistence type="predicted"/>
<dbReference type="PANTHER" id="PTHR28657:SF5">
    <property type="entry name" value="INDOLEAMINE 2,3-DIOXYGENASE"/>
    <property type="match status" value="1"/>
</dbReference>
<dbReference type="PANTHER" id="PTHR28657">
    <property type="entry name" value="INDOLEAMINE 2,3-DIOXYGENASE"/>
    <property type="match status" value="1"/>
</dbReference>
<reference evidence="4 5" key="1">
    <citation type="journal article" date="2019" name="Int. J. Syst. Evol. Microbiol.">
        <title>The Global Catalogue of Microorganisms (GCM) 10K type strain sequencing project: providing services to taxonomists for standard genome sequencing and annotation.</title>
        <authorList>
            <consortium name="The Broad Institute Genomics Platform"/>
            <consortium name="The Broad Institute Genome Sequencing Center for Infectious Disease"/>
            <person name="Wu L."/>
            <person name="Ma J."/>
        </authorList>
    </citation>
    <scope>NUCLEOTIDE SEQUENCE [LARGE SCALE GENOMIC DNA]</scope>
    <source>
        <strain evidence="4 5">GX26</strain>
    </source>
</reference>
<dbReference type="Pfam" id="PF01231">
    <property type="entry name" value="IDO"/>
    <property type="match status" value="1"/>
</dbReference>